<keyword evidence="10" id="KW-0819">tRNA processing</keyword>
<dbReference type="AlphaFoldDB" id="A0A9W4GG93"/>
<dbReference type="InterPro" id="IPR041667">
    <property type="entry name" value="Cupin_8"/>
</dbReference>
<dbReference type="Pfam" id="PF13621">
    <property type="entry name" value="Cupin_8"/>
    <property type="match status" value="1"/>
</dbReference>
<organism evidence="18 19">
    <name type="scientific">Blumeria graminis f. sp. triticale</name>
    <dbReference type="NCBI Taxonomy" id="1689686"/>
    <lineage>
        <taxon>Eukaryota</taxon>
        <taxon>Fungi</taxon>
        <taxon>Dikarya</taxon>
        <taxon>Ascomycota</taxon>
        <taxon>Pezizomycotina</taxon>
        <taxon>Leotiomycetes</taxon>
        <taxon>Erysiphales</taxon>
        <taxon>Erysiphaceae</taxon>
        <taxon>Blumeria</taxon>
    </lineage>
</organism>
<evidence type="ECO:0000256" key="15">
    <source>
        <dbReference type="ARBA" id="ARBA00049250"/>
    </source>
</evidence>
<comment type="similarity">
    <text evidence="3">Belongs to the methyltransferase superfamily. LCMT family.</text>
</comment>
<keyword evidence="8" id="KW-0808">Transferase</keyword>
<dbReference type="GO" id="GO:0008175">
    <property type="term" value="F:tRNA methyltransferase activity"/>
    <property type="evidence" value="ECO:0007669"/>
    <property type="project" value="TreeGrafter"/>
</dbReference>
<dbReference type="GO" id="GO:0030488">
    <property type="term" value="P:tRNA methylation"/>
    <property type="evidence" value="ECO:0007669"/>
    <property type="project" value="TreeGrafter"/>
</dbReference>
<dbReference type="EC" id="2.3.1.231" evidence="4"/>
<dbReference type="PROSITE" id="PS51184">
    <property type="entry name" value="JMJC"/>
    <property type="match status" value="1"/>
</dbReference>
<dbReference type="SMART" id="SM00558">
    <property type="entry name" value="JmjC"/>
    <property type="match status" value="1"/>
</dbReference>
<comment type="pathway">
    <text evidence="2">tRNA modification; wybutosine-tRNA(Phe) biosynthesis.</text>
</comment>
<dbReference type="PANTHER" id="PTHR46529">
    <property type="entry name" value="TRNA WYBUTOSINE-SYNTHESIZING PROTEIN 4"/>
    <property type="match status" value="1"/>
</dbReference>
<reference evidence="18" key="1">
    <citation type="submission" date="2020-10" db="EMBL/GenBank/DDBJ databases">
        <authorList>
            <person name="Muller C M."/>
        </authorList>
    </citation>
    <scope>NUCLEOTIDE SEQUENCE</scope>
    <source>
        <strain evidence="18">THUN-12</strain>
    </source>
</reference>
<feature type="region of interest" description="Disordered" evidence="16">
    <location>
        <begin position="1"/>
        <end position="21"/>
    </location>
</feature>
<evidence type="ECO:0000259" key="17">
    <source>
        <dbReference type="PROSITE" id="PS51184"/>
    </source>
</evidence>
<dbReference type="Pfam" id="PF04072">
    <property type="entry name" value="LCM"/>
    <property type="match status" value="1"/>
</dbReference>
<evidence type="ECO:0000256" key="14">
    <source>
        <dbReference type="ARBA" id="ARBA00030847"/>
    </source>
</evidence>
<evidence type="ECO:0000313" key="19">
    <source>
        <dbReference type="Proteomes" id="UP000683417"/>
    </source>
</evidence>
<feature type="domain" description="JmjC" evidence="17">
    <location>
        <begin position="806"/>
        <end position="960"/>
    </location>
</feature>
<evidence type="ECO:0000256" key="7">
    <source>
        <dbReference type="ARBA" id="ARBA00022603"/>
    </source>
</evidence>
<evidence type="ECO:0000256" key="12">
    <source>
        <dbReference type="ARBA" id="ARBA00029750"/>
    </source>
</evidence>
<feature type="compositionally biased region" description="Polar residues" evidence="16">
    <location>
        <begin position="9"/>
        <end position="21"/>
    </location>
</feature>
<keyword evidence="7" id="KW-0489">Methyltransferase</keyword>
<dbReference type="Pfam" id="PF13418">
    <property type="entry name" value="Beta-prop_TYW4"/>
    <property type="match status" value="1"/>
</dbReference>
<evidence type="ECO:0000256" key="3">
    <source>
        <dbReference type="ARBA" id="ARBA00010703"/>
    </source>
</evidence>
<dbReference type="GO" id="GO:0031591">
    <property type="term" value="P:wybutosine biosynthetic process"/>
    <property type="evidence" value="ECO:0007669"/>
    <property type="project" value="TreeGrafter"/>
</dbReference>
<evidence type="ECO:0000256" key="4">
    <source>
        <dbReference type="ARBA" id="ARBA00012155"/>
    </source>
</evidence>
<comment type="catalytic activity">
    <reaction evidence="1">
        <text>7-[(3S)-3-amino-3-carboxypropyl]wyosine(37) in tRNA(Phe) + S-adenosyl-L-methionine = 7-[(3S)-(3-amino-3-methoxycarbonyl)propyl]wyosine(37) in tRNA(Phe) + S-adenosyl-L-homocysteine</text>
        <dbReference type="Rhea" id="RHEA:36903"/>
        <dbReference type="Rhea" id="RHEA-COMP:10379"/>
        <dbReference type="Rhea" id="RHEA-COMP:11844"/>
        <dbReference type="ChEBI" id="CHEBI:57856"/>
        <dbReference type="ChEBI" id="CHEBI:59789"/>
        <dbReference type="ChEBI" id="CHEBI:73543"/>
        <dbReference type="ChEBI" id="CHEBI:74275"/>
        <dbReference type="EC" id="2.1.1.290"/>
    </reaction>
</comment>
<gene>
    <name evidence="18" type="ORF">BGTH12_LOCUS3998</name>
</gene>
<evidence type="ECO:0000256" key="10">
    <source>
        <dbReference type="ARBA" id="ARBA00022694"/>
    </source>
</evidence>
<keyword evidence="9" id="KW-0949">S-adenosyl-L-methionine</keyword>
<accession>A0A9W4GG93</accession>
<proteinExistence type="inferred from homology"/>
<dbReference type="InterPro" id="IPR007213">
    <property type="entry name" value="Ppm1/Ppm2/Tcmp"/>
</dbReference>
<evidence type="ECO:0000256" key="13">
    <source>
        <dbReference type="ARBA" id="ARBA00030231"/>
    </source>
</evidence>
<dbReference type="PANTHER" id="PTHR46529:SF1">
    <property type="entry name" value="TRNA WYBUTOSINE-SYNTHESIZING PROTEIN 4"/>
    <property type="match status" value="1"/>
</dbReference>
<evidence type="ECO:0000256" key="1">
    <source>
        <dbReference type="ARBA" id="ARBA00001806"/>
    </source>
</evidence>
<evidence type="ECO:0000256" key="9">
    <source>
        <dbReference type="ARBA" id="ARBA00022691"/>
    </source>
</evidence>
<evidence type="ECO:0000256" key="11">
    <source>
        <dbReference type="ARBA" id="ARBA00025588"/>
    </source>
</evidence>
<name>A0A9W4GG93_BLUGR</name>
<evidence type="ECO:0000256" key="16">
    <source>
        <dbReference type="SAM" id="MobiDB-lite"/>
    </source>
</evidence>
<evidence type="ECO:0000256" key="8">
    <source>
        <dbReference type="ARBA" id="ARBA00022679"/>
    </source>
</evidence>
<dbReference type="Proteomes" id="UP000683417">
    <property type="component" value="Unassembled WGS sequence"/>
</dbReference>
<dbReference type="InterPro" id="IPR003347">
    <property type="entry name" value="JmjC_dom"/>
</dbReference>
<evidence type="ECO:0000256" key="6">
    <source>
        <dbReference type="ARBA" id="ARBA00018045"/>
    </source>
</evidence>
<dbReference type="EC" id="2.1.1.290" evidence="5"/>
<comment type="function">
    <text evidence="11">Probable S-adenosyl-L-methionine-dependent methyltransferase that acts as a component of the wybutosine biosynthesis pathway. Wybutosine is a hyper modified guanosine with a tricyclic base found at the 3'-position adjacent to the anticodon of eukaryotic phenylalanine tRNA. May methylate the carboxyl group of leucine residues to form alpha-leucine ester residues.</text>
</comment>
<comment type="caution">
    <text evidence="18">The sequence shown here is derived from an EMBL/GenBank/DDBJ whole genome shotgun (WGS) entry which is preliminary data.</text>
</comment>
<protein>
    <recommendedName>
        <fullName evidence="6">tRNA wybutosine-synthesizing protein 4</fullName>
        <ecNumber evidence="5">2.1.1.290</ecNumber>
        <ecNumber evidence="4">2.3.1.231</ecNumber>
    </recommendedName>
    <alternativeName>
        <fullName evidence="13">Leucine carboxyl methyltransferase 2</fullName>
    </alternativeName>
    <alternativeName>
        <fullName evidence="14">tRNA(Phe) (7-(3-amino-3-(methoxycarbonyl)propyl)wyosine(37)-N)-methoxycarbonyltransferase</fullName>
    </alternativeName>
    <alternativeName>
        <fullName evidence="12">tRNA(Phe) (7-(3-amino-3-carboxypropyl)wyosine(37)-O)-methyltransferase</fullName>
    </alternativeName>
</protein>
<dbReference type="EMBL" id="CAJHIT010000006">
    <property type="protein sequence ID" value="CAD6502640.1"/>
    <property type="molecule type" value="Genomic_DNA"/>
</dbReference>
<evidence type="ECO:0000313" key="18">
    <source>
        <dbReference type="EMBL" id="CAD6502640.1"/>
    </source>
</evidence>
<evidence type="ECO:0000256" key="5">
    <source>
        <dbReference type="ARBA" id="ARBA00012779"/>
    </source>
</evidence>
<evidence type="ECO:0000256" key="2">
    <source>
        <dbReference type="ARBA" id="ARBA00004797"/>
    </source>
</evidence>
<sequence>MRDRMKIPTRNSNVQAQDERVMSTNNSSIVSKRSVERIYFPDESHYFRYFVKKPQRRCPLINRGYWLRMKAIDHTVGAFLKKNSEKKRVLINLGCGYDPLPWQCLAKYSAFCKGVIFIDVDHRDLITRKRTIVQQFPELHSVLTNAVSSENNILLRSDQYFQVGCDLRELTLLEEALAGIFERNNCSVLFVAEVSLTYMDVGAADDLIKWASSFPDAEFCLLEQLLPHGIEHPFARAMIKHFEKLKTPLGSVHKYPTAKSQQDRFRVVGWKNVEVLNLWELWGSSSFLTPDERRSLDLIEPFDEWEEFALFANHYFLLNASTSEPVKAHCVPWQVENILDHSAWNVAYSIPNIQVARRFAAAMFVKSQDRGKDRIALFGGMEQARMNSREEYTCQKQDYLAPAPQNSDVPSCRMCHTITDLGDAGALLVGGRTSPDAGLADCWIYNKWLDHWERVDTLPWPLYRHQAISISSEFVLVSTGWINSFTISNSFLLWSRKLGWVKCNICGNKPHPVSGPVLLKFPGDQTLMPSGILAGGIGTDGVVIDDIWHWTLTKISSGEPNLYFSKLEQNPKLSRFGASAVIHHGQIYLLGGIVKGQLLSCEDEIIRLQVEKDYLISPCTILRKSQLNPWPMLTGSSAFSTGKSIVILGGSAVCFSFGTFSNKSCLTLSSASVADPEQWRFLHKIDVKNLSEITLSQKTMRHRGSMKITRAKIQSKNHFEEIISVGKPVILEGLDIGSCTSKWTTEYLTCAIGEEREKVIVHEATTQHMDFITKNFNYSKRTFGKFMNEVECGGRLYLRSLSSEQPTANPADFAKDFPSLSSDFSLPPELSFVTENQHSSPLRISGSTIMWLHYDTLANVLCQIKGERRLVLFHPLDFKYFDLKPGASSSSVNVFEHHEEETFNGPQSFEAILSPGDVLFIPPFWLHTAAPISNVSIAVNVFFRNFIHGYANGKDVYGNRDFQAYEKGRENLSKILTSFDKIPVEARSFYMERLLEEFQQKVSCSYTRRDSC</sequence>
<comment type="catalytic activity">
    <reaction evidence="15">
        <text>7-[(3S)-(3-amino-3-methoxycarbonyl)propyl]wyosine(37) in tRNA(Phe) + S-adenosyl-L-methionine + CO2 = wybutosine(37) in tRNA(Phe) + S-adenosyl-L-homocysteine + 2 H(+)</text>
        <dbReference type="Rhea" id="RHEA:37119"/>
        <dbReference type="Rhea" id="RHEA-COMP:11844"/>
        <dbReference type="Rhea" id="RHEA-COMP:11847"/>
        <dbReference type="ChEBI" id="CHEBI:15378"/>
        <dbReference type="ChEBI" id="CHEBI:16526"/>
        <dbReference type="ChEBI" id="CHEBI:57856"/>
        <dbReference type="ChEBI" id="CHEBI:59789"/>
        <dbReference type="ChEBI" id="CHEBI:73544"/>
        <dbReference type="ChEBI" id="CHEBI:74275"/>
        <dbReference type="EC" id="2.3.1.231"/>
    </reaction>
</comment>
<dbReference type="FunFam" id="2.60.120.650:FF:000043">
    <property type="entry name" value="tRNA wybutosine-synthesizing protein 4"/>
    <property type="match status" value="1"/>
</dbReference>